<dbReference type="GO" id="GO:0015658">
    <property type="term" value="F:branched-chain amino acid transmembrane transporter activity"/>
    <property type="evidence" value="ECO:0007669"/>
    <property type="project" value="TreeGrafter"/>
</dbReference>
<keyword evidence="3" id="KW-0547">Nucleotide-binding</keyword>
<dbReference type="Pfam" id="PF00005">
    <property type="entry name" value="ABC_tran"/>
    <property type="match status" value="1"/>
</dbReference>
<dbReference type="InterPro" id="IPR003439">
    <property type="entry name" value="ABC_transporter-like_ATP-bd"/>
</dbReference>
<dbReference type="InterPro" id="IPR052156">
    <property type="entry name" value="BCAA_Transport_ATP-bd_LivF"/>
</dbReference>
<evidence type="ECO:0000256" key="2">
    <source>
        <dbReference type="ARBA" id="ARBA00022448"/>
    </source>
</evidence>
<comment type="caution">
    <text evidence="8">The sequence shown here is derived from an EMBL/GenBank/DDBJ whole genome shotgun (WGS) entry which is preliminary data.</text>
</comment>
<evidence type="ECO:0000256" key="1">
    <source>
        <dbReference type="ARBA" id="ARBA00005417"/>
    </source>
</evidence>
<dbReference type="Gene3D" id="3.40.50.300">
    <property type="entry name" value="P-loop containing nucleotide triphosphate hydrolases"/>
    <property type="match status" value="1"/>
</dbReference>
<keyword evidence="2" id="KW-0813">Transport</keyword>
<dbReference type="AlphaFoldDB" id="A0A936TEV1"/>
<evidence type="ECO:0000256" key="5">
    <source>
        <dbReference type="ARBA" id="ARBA00022970"/>
    </source>
</evidence>
<dbReference type="GO" id="GO:0005524">
    <property type="term" value="F:ATP binding"/>
    <property type="evidence" value="ECO:0007669"/>
    <property type="project" value="UniProtKB-KW"/>
</dbReference>
<dbReference type="GO" id="GO:0016887">
    <property type="term" value="F:ATP hydrolysis activity"/>
    <property type="evidence" value="ECO:0007669"/>
    <property type="project" value="InterPro"/>
</dbReference>
<dbReference type="PANTHER" id="PTHR43820:SF5">
    <property type="entry name" value="HIGH-AFFINITY BRANCHED-CHAIN AMINO ACID TRANSPORT ATP-BINDING PROTEIN"/>
    <property type="match status" value="1"/>
</dbReference>
<evidence type="ECO:0000313" key="9">
    <source>
        <dbReference type="Proteomes" id="UP000727993"/>
    </source>
</evidence>
<keyword evidence="4 8" id="KW-0067">ATP-binding</keyword>
<reference evidence="8 9" key="1">
    <citation type="submission" date="2020-10" db="EMBL/GenBank/DDBJ databases">
        <title>Connecting structure to function with the recovery of over 1000 high-quality activated sludge metagenome-assembled genomes encoding full-length rRNA genes using long-read sequencing.</title>
        <authorList>
            <person name="Singleton C.M."/>
            <person name="Petriglieri F."/>
            <person name="Kristensen J.M."/>
            <person name="Kirkegaard R.H."/>
            <person name="Michaelsen T.Y."/>
            <person name="Andersen M.H."/>
            <person name="Karst S.M."/>
            <person name="Dueholm M.S."/>
            <person name="Nielsen P.H."/>
            <person name="Albertsen M."/>
        </authorList>
    </citation>
    <scope>NUCLEOTIDE SEQUENCE [LARGE SCALE GENOMIC DNA]</scope>
    <source>
        <strain evidence="8">Lyne_18-Q3-R50-59_MAXAC.006</strain>
    </source>
</reference>
<organism evidence="8 9">
    <name type="scientific">Candidatus Neomicrothrix subdominans</name>
    <dbReference type="NCBI Taxonomy" id="2954438"/>
    <lineage>
        <taxon>Bacteria</taxon>
        <taxon>Bacillati</taxon>
        <taxon>Actinomycetota</taxon>
        <taxon>Acidimicrobiia</taxon>
        <taxon>Acidimicrobiales</taxon>
        <taxon>Microthrixaceae</taxon>
        <taxon>Candidatus Neomicrothrix</taxon>
    </lineage>
</organism>
<evidence type="ECO:0000256" key="4">
    <source>
        <dbReference type="ARBA" id="ARBA00022840"/>
    </source>
</evidence>
<dbReference type="EMBL" id="JADJZA010000006">
    <property type="protein sequence ID" value="MBK9297089.1"/>
    <property type="molecule type" value="Genomic_DNA"/>
</dbReference>
<gene>
    <name evidence="8" type="ORF">IPN02_09695</name>
</gene>
<proteinExistence type="inferred from homology"/>
<protein>
    <submittedName>
        <fullName evidence="8">ATP-binding cassette domain-containing protein</fullName>
    </submittedName>
</protein>
<feature type="compositionally biased region" description="Basic residues" evidence="6">
    <location>
        <begin position="7"/>
        <end position="30"/>
    </location>
</feature>
<keyword evidence="5" id="KW-0029">Amino-acid transport</keyword>
<sequence>MLPGGGPRRRPGAHRRNARGGPRRRRGHRRLPGDRPVTEEGLVVEGLTAAYGDSTVLSGVSLRVRPGEVVAVLGPNGAGKTTVLSAIAGLVPGADGSVRVDGVELGSAAAGARVAAGMVSVPDDRGLFPSLTVAEHLRLVGSSVDEAAGVFPALAGLAARRAGACSGGEQQQLAVALGIVRRPKVLCIDELSMGLAARVVVELLSGLRALADEGDTAVLVVEQFVDAVLAVADRGVVLGGGRVIRDEPSEQLLADRAALEAAYLGSAPRRR</sequence>
<evidence type="ECO:0000256" key="3">
    <source>
        <dbReference type="ARBA" id="ARBA00022741"/>
    </source>
</evidence>
<evidence type="ECO:0000256" key="6">
    <source>
        <dbReference type="SAM" id="MobiDB-lite"/>
    </source>
</evidence>
<name>A0A936TEV1_9ACTN</name>
<accession>A0A936TEV1</accession>
<dbReference type="Proteomes" id="UP000727993">
    <property type="component" value="Unassembled WGS sequence"/>
</dbReference>
<comment type="similarity">
    <text evidence="1">Belongs to the ABC transporter superfamily.</text>
</comment>
<feature type="region of interest" description="Disordered" evidence="6">
    <location>
        <begin position="1"/>
        <end position="39"/>
    </location>
</feature>
<dbReference type="PANTHER" id="PTHR43820">
    <property type="entry name" value="HIGH-AFFINITY BRANCHED-CHAIN AMINO ACID TRANSPORT ATP-BINDING PROTEIN LIVF"/>
    <property type="match status" value="1"/>
</dbReference>
<dbReference type="SMART" id="SM00382">
    <property type="entry name" value="AAA"/>
    <property type="match status" value="1"/>
</dbReference>
<dbReference type="PROSITE" id="PS50893">
    <property type="entry name" value="ABC_TRANSPORTER_2"/>
    <property type="match status" value="1"/>
</dbReference>
<evidence type="ECO:0000313" key="8">
    <source>
        <dbReference type="EMBL" id="MBK9297089.1"/>
    </source>
</evidence>
<dbReference type="GO" id="GO:0015807">
    <property type="term" value="P:L-amino acid transport"/>
    <property type="evidence" value="ECO:0007669"/>
    <property type="project" value="TreeGrafter"/>
</dbReference>
<dbReference type="InterPro" id="IPR003593">
    <property type="entry name" value="AAA+_ATPase"/>
</dbReference>
<feature type="domain" description="ABC transporter" evidence="7">
    <location>
        <begin position="42"/>
        <end position="265"/>
    </location>
</feature>
<dbReference type="SUPFAM" id="SSF52540">
    <property type="entry name" value="P-loop containing nucleoside triphosphate hydrolases"/>
    <property type="match status" value="1"/>
</dbReference>
<dbReference type="InterPro" id="IPR027417">
    <property type="entry name" value="P-loop_NTPase"/>
</dbReference>
<evidence type="ECO:0000259" key="7">
    <source>
        <dbReference type="PROSITE" id="PS50893"/>
    </source>
</evidence>